<dbReference type="InterPro" id="IPR000182">
    <property type="entry name" value="GNAT_dom"/>
</dbReference>
<dbReference type="PROSITE" id="PS51186">
    <property type="entry name" value="GNAT"/>
    <property type="match status" value="2"/>
</dbReference>
<dbReference type="Gene3D" id="3.40.630.30">
    <property type="match status" value="1"/>
</dbReference>
<evidence type="ECO:0000313" key="5">
    <source>
        <dbReference type="Proteomes" id="UP000619788"/>
    </source>
</evidence>
<comment type="caution">
    <text evidence="4">The sequence shown here is derived from an EMBL/GenBank/DDBJ whole genome shotgun (WGS) entry which is preliminary data.</text>
</comment>
<dbReference type="Pfam" id="PF00583">
    <property type="entry name" value="Acetyltransf_1"/>
    <property type="match status" value="2"/>
</dbReference>
<keyword evidence="5" id="KW-1185">Reference proteome</keyword>
<evidence type="ECO:0000313" key="4">
    <source>
        <dbReference type="EMBL" id="GIH93804.1"/>
    </source>
</evidence>
<dbReference type="PANTHER" id="PTHR43420">
    <property type="entry name" value="ACETYLTRANSFERASE"/>
    <property type="match status" value="1"/>
</dbReference>
<dbReference type="AlphaFoldDB" id="A0A8J3SK77"/>
<dbReference type="EMBL" id="BOOJ01000036">
    <property type="protein sequence ID" value="GIH93804.1"/>
    <property type="molecule type" value="Genomic_DNA"/>
</dbReference>
<keyword evidence="1" id="KW-0808">Transferase</keyword>
<protein>
    <submittedName>
        <fullName evidence="4">N-acetyltransferase</fullName>
    </submittedName>
</protein>
<name>A0A8J3SK77_9ACTN</name>
<gene>
    <name evidence="4" type="ORF">Psi01_44340</name>
</gene>
<dbReference type="GO" id="GO:0016747">
    <property type="term" value="F:acyltransferase activity, transferring groups other than amino-acyl groups"/>
    <property type="evidence" value="ECO:0007669"/>
    <property type="project" value="InterPro"/>
</dbReference>
<feature type="domain" description="N-acetyltransferase" evidence="3">
    <location>
        <begin position="7"/>
        <end position="166"/>
    </location>
</feature>
<keyword evidence="2" id="KW-0012">Acyltransferase</keyword>
<evidence type="ECO:0000259" key="3">
    <source>
        <dbReference type="PROSITE" id="PS51186"/>
    </source>
</evidence>
<dbReference type="InterPro" id="IPR016181">
    <property type="entry name" value="Acyl_CoA_acyltransferase"/>
</dbReference>
<reference evidence="4 5" key="1">
    <citation type="submission" date="2021-01" db="EMBL/GenBank/DDBJ databases">
        <title>Whole genome shotgun sequence of Planobispora siamensis NBRC 107568.</title>
        <authorList>
            <person name="Komaki H."/>
            <person name="Tamura T."/>
        </authorList>
    </citation>
    <scope>NUCLEOTIDE SEQUENCE [LARGE SCALE GENOMIC DNA]</scope>
    <source>
        <strain evidence="4 5">NBRC 107568</strain>
    </source>
</reference>
<dbReference type="InterPro" id="IPR050680">
    <property type="entry name" value="YpeA/RimI_acetyltransf"/>
</dbReference>
<feature type="domain" description="N-acetyltransferase" evidence="3">
    <location>
        <begin position="172"/>
        <end position="324"/>
    </location>
</feature>
<accession>A0A8J3SK77</accession>
<evidence type="ECO:0000256" key="1">
    <source>
        <dbReference type="ARBA" id="ARBA00022679"/>
    </source>
</evidence>
<evidence type="ECO:0000256" key="2">
    <source>
        <dbReference type="ARBA" id="ARBA00023315"/>
    </source>
</evidence>
<sequence>MLRNMTLEWVPLTQGDNGALAELLAAMEAEDRTGENYDADDVADDFANPAYDLARGTLAGWDDGRLVAYGMLMARADADPVHQMGLWGGVHPAYRRRGLGRQVVDWGVRAAPAIHESRFPGRPLEIHFFAHERNTGAKALAEAAGMTPVRWFCDMGRDLEAELPRVAPPDGLKIVPYGDDLEDAVREVRNASFADHWGSVRHTPESWRSSMIGMKAFRPEISFVAQDGSGTSVGVLLSLYHEADTQATGVREAWIQIIGTLREWRGKGVASALIAHALAEFRAQGYRRAGLAVDADNATGALGIYTRAGFEIRQRTTVYELPIT</sequence>
<organism evidence="4 5">
    <name type="scientific">Planobispora siamensis</name>
    <dbReference type="NCBI Taxonomy" id="936338"/>
    <lineage>
        <taxon>Bacteria</taxon>
        <taxon>Bacillati</taxon>
        <taxon>Actinomycetota</taxon>
        <taxon>Actinomycetes</taxon>
        <taxon>Streptosporangiales</taxon>
        <taxon>Streptosporangiaceae</taxon>
        <taxon>Planobispora</taxon>
    </lineage>
</organism>
<proteinExistence type="predicted"/>
<dbReference type="Proteomes" id="UP000619788">
    <property type="component" value="Unassembled WGS sequence"/>
</dbReference>
<dbReference type="CDD" id="cd04301">
    <property type="entry name" value="NAT_SF"/>
    <property type="match status" value="2"/>
</dbReference>
<dbReference type="SUPFAM" id="SSF55729">
    <property type="entry name" value="Acyl-CoA N-acyltransferases (Nat)"/>
    <property type="match status" value="2"/>
</dbReference>